<gene>
    <name evidence="3" type="ORF">CAEBREN_15233</name>
</gene>
<feature type="compositionally biased region" description="Polar residues" evidence="1">
    <location>
        <begin position="299"/>
        <end position="309"/>
    </location>
</feature>
<reference evidence="4" key="1">
    <citation type="submission" date="2011-07" db="EMBL/GenBank/DDBJ databases">
        <authorList>
            <consortium name="Caenorhabditis brenneri Sequencing and Analysis Consortium"/>
            <person name="Wilson R.K."/>
        </authorList>
    </citation>
    <scope>NUCLEOTIDE SEQUENCE [LARGE SCALE GENOMIC DNA]</scope>
    <source>
        <strain evidence="4">PB2801</strain>
    </source>
</reference>
<evidence type="ECO:0000313" key="4">
    <source>
        <dbReference type="Proteomes" id="UP000008068"/>
    </source>
</evidence>
<accession>G0NY97</accession>
<feature type="region of interest" description="Disordered" evidence="1">
    <location>
        <begin position="108"/>
        <end position="147"/>
    </location>
</feature>
<dbReference type="AlphaFoldDB" id="G0NY97"/>
<evidence type="ECO:0000313" key="3">
    <source>
        <dbReference type="EMBL" id="EGT39995.1"/>
    </source>
</evidence>
<dbReference type="HOGENOM" id="CLU_374380_0_0_1"/>
<evidence type="ECO:0000259" key="2">
    <source>
        <dbReference type="Pfam" id="PF11977"/>
    </source>
</evidence>
<dbReference type="Pfam" id="PF11977">
    <property type="entry name" value="RNase_Zc3h12a"/>
    <property type="match status" value="1"/>
</dbReference>
<proteinExistence type="predicted"/>
<dbReference type="eggNOG" id="ENOG502TGT3">
    <property type="taxonomic scope" value="Eukaryota"/>
</dbReference>
<sequence>MFDVQSNIFSLGSCQKRAPESYNSIDLTRKAPKEEEFPSYITSVVYWESKKIEAKQEEKEELSPEQNARTIRESYASIDLSRKFTKEEEEECSYVTFVCQPKSLENKEKEVEELSPEQKVQAARESYSSIDLKRKAPKEDEEESAYITSSIYAKPEKVEKKKEVEEKSLEQKNKYRHESYNSIDLRRKLPKEEKCSYITFSIYARSEKVGKKEEVVEPSPEQRIMYGRYSYNSIDLRRKDSKEEEVWINYLDDKESEIKEEQIPEKNEELPAEQEIVYAKMSYDSIDLTKRERHLDPEPQSNDDVQNLPANPKDPKFENVAEPLENLPSKSPETSDVFIQPPAKIQRKYRRTDTTFVMKPVKKIEGDTPQRPYPKELYCSDPEVSGTASEVFAMLFKSSSQVKLNYTNANFAAPAAAFKILEEARQKALLTSTATPKNQQKPQKQRKVLESLQNTLWLVHAYKRDAVLEQTLRSTLQKFTCTRGDDGRLRILEKNDLSILWNLTQRESDWHVKPVFIDGLSILDMVSDTGSTGLPVLQVRLLTEILLHFILDGHQVTLVLPEVYTTSTEKIDDSEVFKFLCTFDMIKFVCKKNRKAVAAEVLEEAEKTAGIICSNSEDIHTVSSTQCFPVLHKISNSTYTVNTVFAQKASDSNRLYSKGTVQMDTSTHQLTLERQAFLVSSLIHVTKFHGQRQQQIEVILMIVNRFLPEVLPKIMEKSKIMTVGESIGMLQEGENLESWPIF</sequence>
<dbReference type="STRING" id="135651.G0NY97"/>
<protein>
    <recommendedName>
        <fullName evidence="2">RNase NYN domain-containing protein</fullName>
    </recommendedName>
</protein>
<evidence type="ECO:0000256" key="1">
    <source>
        <dbReference type="SAM" id="MobiDB-lite"/>
    </source>
</evidence>
<dbReference type="InterPro" id="IPR021869">
    <property type="entry name" value="RNase_Zc3h12_NYN"/>
</dbReference>
<dbReference type="InParanoid" id="G0NY97"/>
<feature type="domain" description="RNase NYN" evidence="2">
    <location>
        <begin position="513"/>
        <end position="617"/>
    </location>
</feature>
<dbReference type="Proteomes" id="UP000008068">
    <property type="component" value="Unassembled WGS sequence"/>
</dbReference>
<organism evidence="4">
    <name type="scientific">Caenorhabditis brenneri</name>
    <name type="common">Nematode worm</name>
    <dbReference type="NCBI Taxonomy" id="135651"/>
    <lineage>
        <taxon>Eukaryota</taxon>
        <taxon>Metazoa</taxon>
        <taxon>Ecdysozoa</taxon>
        <taxon>Nematoda</taxon>
        <taxon>Chromadorea</taxon>
        <taxon>Rhabditida</taxon>
        <taxon>Rhabditina</taxon>
        <taxon>Rhabditomorpha</taxon>
        <taxon>Rhabditoidea</taxon>
        <taxon>Rhabditidae</taxon>
        <taxon>Peloderinae</taxon>
        <taxon>Caenorhabditis</taxon>
    </lineage>
</organism>
<name>G0NY97_CAEBE</name>
<feature type="region of interest" description="Disordered" evidence="1">
    <location>
        <begin position="294"/>
        <end position="319"/>
    </location>
</feature>
<keyword evidence="4" id="KW-1185">Reference proteome</keyword>
<dbReference type="EMBL" id="GL379979">
    <property type="protein sequence ID" value="EGT39995.1"/>
    <property type="molecule type" value="Genomic_DNA"/>
</dbReference>
<dbReference type="OrthoDB" id="5875795at2759"/>